<proteinExistence type="predicted"/>
<protein>
    <submittedName>
        <fullName evidence="1">Uncharacterized protein</fullName>
    </submittedName>
</protein>
<dbReference type="AlphaFoldDB" id="A0A0P0RDD1"/>
<accession>A0A0P0RDD1</accession>
<reference evidence="1 2" key="1">
    <citation type="journal article" date="2014" name="Genome Announc.">
        <title>Draft Genome Sequence of the Haloacid-Degrading Burkholderia caribensis Strain MBA4.</title>
        <authorList>
            <person name="Pan Y."/>
            <person name="Kong K.F."/>
            <person name="Tsang J.S."/>
        </authorList>
    </citation>
    <scope>NUCLEOTIDE SEQUENCE [LARGE SCALE GENOMIC DNA]</scope>
    <source>
        <strain evidence="1 2">MBA4</strain>
    </source>
</reference>
<sequence length="32" mass="3475">MARSAPSACRLNPQFKSRSAVAATCFASLIYR</sequence>
<evidence type="ECO:0000313" key="1">
    <source>
        <dbReference type="EMBL" id="ALL66553.1"/>
    </source>
</evidence>
<gene>
    <name evidence="1" type="ORF">K788_00028810</name>
</gene>
<evidence type="ECO:0000313" key="2">
    <source>
        <dbReference type="Proteomes" id="UP000019146"/>
    </source>
</evidence>
<organism evidence="1 2">
    <name type="scientific">Paraburkholderia caribensis MBA4</name>
    <dbReference type="NCBI Taxonomy" id="1323664"/>
    <lineage>
        <taxon>Bacteria</taxon>
        <taxon>Pseudomonadati</taxon>
        <taxon>Pseudomonadota</taxon>
        <taxon>Betaproteobacteria</taxon>
        <taxon>Burkholderiales</taxon>
        <taxon>Burkholderiaceae</taxon>
        <taxon>Paraburkholderia</taxon>
    </lineage>
</organism>
<dbReference type="Proteomes" id="UP000019146">
    <property type="component" value="Chromosome 2"/>
</dbReference>
<dbReference type="KEGG" id="bcai:K788_00028810"/>
<dbReference type="EMBL" id="CP012747">
    <property type="protein sequence ID" value="ALL66553.1"/>
    <property type="molecule type" value="Genomic_DNA"/>
</dbReference>
<name>A0A0P0RDD1_9BURK</name>